<gene>
    <name evidence="3" type="ORF">LK12_08960</name>
</gene>
<organism evidence="3 4">
    <name type="scientific">Novosphingobium malaysiense</name>
    <dbReference type="NCBI Taxonomy" id="1348853"/>
    <lineage>
        <taxon>Bacteria</taxon>
        <taxon>Pseudomonadati</taxon>
        <taxon>Pseudomonadota</taxon>
        <taxon>Alphaproteobacteria</taxon>
        <taxon>Sphingomonadales</taxon>
        <taxon>Sphingomonadaceae</taxon>
        <taxon>Novosphingobium</taxon>
    </lineage>
</organism>
<feature type="transmembrane region" description="Helical" evidence="1">
    <location>
        <begin position="12"/>
        <end position="30"/>
    </location>
</feature>
<protein>
    <submittedName>
        <fullName evidence="3">Permease</fullName>
    </submittedName>
</protein>
<keyword evidence="1" id="KW-0472">Membrane</keyword>
<keyword evidence="1" id="KW-0812">Transmembrane</keyword>
<sequence length="100" mass="10972">MMLPLSHETANIFGFAGMACIIFVYAYITGRVRPNPFVQHGVNLLGACLLTVSLLVNMNPPSLVLEGFWAAIAIWGLAKAFRARRQGSCNARHNEPEART</sequence>
<reference evidence="3 4" key="1">
    <citation type="submission" date="2014-10" db="EMBL/GenBank/DDBJ databases">
        <title>Genome sequence of Novosphingobium malaysiense MUSC 273(T).</title>
        <authorList>
            <person name="Lee L.-H."/>
        </authorList>
    </citation>
    <scope>NUCLEOTIDE SEQUENCE [LARGE SCALE GENOMIC DNA]</scope>
    <source>
        <strain evidence="3 4">MUSC 273</strain>
    </source>
</reference>
<comment type="caution">
    <text evidence="3">The sequence shown here is derived from an EMBL/GenBank/DDBJ whole genome shotgun (WGS) entry which is preliminary data.</text>
</comment>
<dbReference type="EMBL" id="JTDI01000003">
    <property type="protein sequence ID" value="KHK91047.1"/>
    <property type="molecule type" value="Genomic_DNA"/>
</dbReference>
<name>A0A0B1ZPD8_9SPHN</name>
<accession>A0A0B1ZPD8</accession>
<feature type="transmembrane region" description="Helical" evidence="1">
    <location>
        <begin position="62"/>
        <end position="78"/>
    </location>
</feature>
<evidence type="ECO:0000256" key="1">
    <source>
        <dbReference type="SAM" id="Phobius"/>
    </source>
</evidence>
<dbReference type="STRING" id="1348853.LK12_08960"/>
<feature type="domain" description="CBU-0592-like" evidence="2">
    <location>
        <begin position="11"/>
        <end position="84"/>
    </location>
</feature>
<evidence type="ECO:0000313" key="4">
    <source>
        <dbReference type="Proteomes" id="UP000031057"/>
    </source>
</evidence>
<evidence type="ECO:0000259" key="2">
    <source>
        <dbReference type="Pfam" id="PF26604"/>
    </source>
</evidence>
<keyword evidence="4" id="KW-1185">Reference proteome</keyword>
<keyword evidence="1" id="KW-1133">Transmembrane helix</keyword>
<feature type="transmembrane region" description="Helical" evidence="1">
    <location>
        <begin position="37"/>
        <end position="56"/>
    </location>
</feature>
<dbReference type="InterPro" id="IPR058058">
    <property type="entry name" value="CBU_0592-like"/>
</dbReference>
<evidence type="ECO:0000313" key="3">
    <source>
        <dbReference type="EMBL" id="KHK91047.1"/>
    </source>
</evidence>
<dbReference type="Proteomes" id="UP000031057">
    <property type="component" value="Unassembled WGS sequence"/>
</dbReference>
<dbReference type="NCBIfam" id="NF047864">
    <property type="entry name" value="CBU_0592_membra"/>
    <property type="match status" value="1"/>
</dbReference>
<proteinExistence type="predicted"/>
<dbReference type="Pfam" id="PF26604">
    <property type="entry name" value="CBU_0592"/>
    <property type="match status" value="1"/>
</dbReference>
<dbReference type="AlphaFoldDB" id="A0A0B1ZPD8"/>